<protein>
    <recommendedName>
        <fullName evidence="4">DUF3301 domain-containing protein</fullName>
    </recommendedName>
</protein>
<evidence type="ECO:0000313" key="2">
    <source>
        <dbReference type="EMBL" id="GGY83565.1"/>
    </source>
</evidence>
<comment type="caution">
    <text evidence="2">The sequence shown here is derived from an EMBL/GenBank/DDBJ whole genome shotgun (WGS) entry which is preliminary data.</text>
</comment>
<dbReference type="InterPro" id="IPR021732">
    <property type="entry name" value="DUF3301"/>
</dbReference>
<keyword evidence="1" id="KW-0812">Transmembrane</keyword>
<keyword evidence="1" id="KW-0472">Membrane</keyword>
<keyword evidence="3" id="KW-1185">Reference proteome</keyword>
<keyword evidence="1" id="KW-1133">Transmembrane helix</keyword>
<evidence type="ECO:0000313" key="3">
    <source>
        <dbReference type="Proteomes" id="UP000619761"/>
    </source>
</evidence>
<evidence type="ECO:0000256" key="1">
    <source>
        <dbReference type="SAM" id="Phobius"/>
    </source>
</evidence>
<evidence type="ECO:0008006" key="4">
    <source>
        <dbReference type="Google" id="ProtNLM"/>
    </source>
</evidence>
<proteinExistence type="predicted"/>
<organism evidence="2 3">
    <name type="scientific">Cellvibrio zantedeschiae</name>
    <dbReference type="NCBI Taxonomy" id="1237077"/>
    <lineage>
        <taxon>Bacteria</taxon>
        <taxon>Pseudomonadati</taxon>
        <taxon>Pseudomonadota</taxon>
        <taxon>Gammaproteobacteria</taxon>
        <taxon>Cellvibrionales</taxon>
        <taxon>Cellvibrionaceae</taxon>
        <taxon>Cellvibrio</taxon>
    </lineage>
</organism>
<feature type="transmembrane region" description="Helical" evidence="1">
    <location>
        <begin position="6"/>
        <end position="23"/>
    </location>
</feature>
<reference evidence="3" key="1">
    <citation type="journal article" date="2019" name="Int. J. Syst. Evol. Microbiol.">
        <title>The Global Catalogue of Microorganisms (GCM) 10K type strain sequencing project: providing services to taxonomists for standard genome sequencing and annotation.</title>
        <authorList>
            <consortium name="The Broad Institute Genomics Platform"/>
            <consortium name="The Broad Institute Genome Sequencing Center for Infectious Disease"/>
            <person name="Wu L."/>
            <person name="Ma J."/>
        </authorList>
    </citation>
    <scope>NUCLEOTIDE SEQUENCE [LARGE SCALE GENOMIC DNA]</scope>
    <source>
        <strain evidence="3">KCTC 32239</strain>
    </source>
</reference>
<dbReference type="Pfam" id="PF11743">
    <property type="entry name" value="DUF3301"/>
    <property type="match status" value="1"/>
</dbReference>
<name>A0ABQ3B8L9_9GAMM</name>
<dbReference type="EMBL" id="BMYZ01000003">
    <property type="protein sequence ID" value="GGY83565.1"/>
    <property type="molecule type" value="Genomic_DNA"/>
</dbReference>
<gene>
    <name evidence="2" type="ORF">GCM10011613_30580</name>
</gene>
<dbReference type="RefSeq" id="WP_189420169.1">
    <property type="nucleotide sequence ID" value="NZ_BMYZ01000003.1"/>
</dbReference>
<dbReference type="Proteomes" id="UP000619761">
    <property type="component" value="Unassembled WGS sequence"/>
</dbReference>
<accession>A0ABQ3B8L9</accession>
<sequence length="106" mass="12626">MYFDISSILWLTAFATVVFYWIHAMRTKEIAVKAAEKHCEFMQVQFLDQTVFLKKLSFKRNAGGHLGFMREYYFEFTVSGEDRYFGRVFMLGNRIESVNLDPHRIH</sequence>